<dbReference type="Proteomes" id="UP000476055">
    <property type="component" value="Unassembled WGS sequence"/>
</dbReference>
<accession>A0A6L5YKY1</accession>
<sequence length="1125" mass="121208">MKKIGKKLHRIFSFAMGVILVVETINCAGLTVHASEDSVGAAEAIVMDQELAEVVDAAEKADEAAYNAAQAAETAKQAAENLAEKAGEAALEVAEDGSYTQEVEGEDGTTTQEPVLKEEIDTAITNAETNVDTANTEIAEIEKDTKEDLQEIVEGTETATADKLTAAEEAADAAEAAKAKAEAAKQKAESADNQFAAEQAAKEAIEAALEAQAAAESANQAYEDAQDILDKALQAYEDAVAAAELSVKNSEAQKAAQEALDSAQAALDTAKAAVEAAKTEYDAAMADNATAQAAADEAAKQAGIAGEAADQTIDNLEEKKDVDVEALKEEKAVKEQELEAAKAALETTNAEQDEIIAEAQTKKDAADAEIKRYDEAQKKIKEMEKGTGAFGRGDSQIEAAQKVADKTTDDVKKTEWVRDGWKWKEVKIYYTQSEIDAAKAVVDEYNMAKDTLKNINLAEQQNISATAKSDIATAEATKAAAAQAITDKTTEVSDITTSIAAIEDYIYSDKDTEVAYMDKAQQEAYQELLSQAGVTFDAYVEIKEDTDKYIEATKDVNWKDWLGGIFTGETWENWFNELDLEAKYHGWKTTNGTYIIIQNDKDNTQALITIRDDKAYIATIDEAEFATYSATFDAVAASQAANKAAEAAAAEKVALDKYNAALEALADAQARLDAARLNKLNIEEAAKALSIAKQNVEKTEAALKRAQTAAEEATKAALDAIDEVDKKPITVEYYILNRGLVQPDESPVTSYPKGNYSTASVTGELVNGAENESGEFVSYAPIYKKGVIGEAVYNYLKVQPTTEQINEILGAGNELKDGESVTWYVIKTEGDGYHVDGIISGQKFNITVRFGYTDEETNEFVDLADSKTVKVGLGESYRVDSVAIDEYVAETAFVEGVATKDDTLYVEYTKEETRTVTINYYRGSVAGTLLGTQELQVAKSKVEAYASTIRTNWLDLKKPGDCNSGELMSYVVTEDSAVANVVYTPIPVTPVVPTPDDDDPEPETTVTTVEVPTTVANAATTPAAPTTVQTQNVVAPAEPTVIDEEQTPLAPAINDDNQNGNGGSKEQEVVEIEEEEAPLAAPGNCWIHWLILLLTVVYTVYELIRCIARNNKINKLQDNAEQAEA</sequence>
<organism evidence="4 5">
    <name type="scientific">Waltera intestinalis</name>
    <dbReference type="NCBI Taxonomy" id="2606635"/>
    <lineage>
        <taxon>Bacteria</taxon>
        <taxon>Bacillati</taxon>
        <taxon>Bacillota</taxon>
        <taxon>Clostridia</taxon>
        <taxon>Lachnospirales</taxon>
        <taxon>Lachnospiraceae</taxon>
        <taxon>Waltera</taxon>
    </lineage>
</organism>
<dbReference type="EMBL" id="VUMU01000009">
    <property type="protein sequence ID" value="MST58317.1"/>
    <property type="molecule type" value="Genomic_DNA"/>
</dbReference>
<name>A0A6L5YKY1_9FIRM</name>
<feature type="coiled-coil region" evidence="1">
    <location>
        <begin position="658"/>
        <end position="723"/>
    </location>
</feature>
<evidence type="ECO:0000256" key="3">
    <source>
        <dbReference type="SAM" id="Phobius"/>
    </source>
</evidence>
<evidence type="ECO:0000256" key="1">
    <source>
        <dbReference type="SAM" id="Coils"/>
    </source>
</evidence>
<evidence type="ECO:0000256" key="2">
    <source>
        <dbReference type="SAM" id="MobiDB-lite"/>
    </source>
</evidence>
<keyword evidence="3" id="KW-0472">Membrane</keyword>
<dbReference type="AlphaFoldDB" id="A0A6L5YKY1"/>
<feature type="coiled-coil region" evidence="1">
    <location>
        <begin position="117"/>
        <end position="294"/>
    </location>
</feature>
<proteinExistence type="predicted"/>
<feature type="transmembrane region" description="Helical" evidence="3">
    <location>
        <begin position="1086"/>
        <end position="1104"/>
    </location>
</feature>
<protein>
    <submittedName>
        <fullName evidence="4">Uncharacterized protein</fullName>
    </submittedName>
</protein>
<keyword evidence="3" id="KW-0812">Transmembrane</keyword>
<dbReference type="RefSeq" id="WP_154496496.1">
    <property type="nucleotide sequence ID" value="NZ_VUMU01000009.1"/>
</dbReference>
<evidence type="ECO:0000313" key="5">
    <source>
        <dbReference type="Proteomes" id="UP000476055"/>
    </source>
</evidence>
<feature type="coiled-coil region" evidence="1">
    <location>
        <begin position="324"/>
        <end position="386"/>
    </location>
</feature>
<keyword evidence="5" id="KW-1185">Reference proteome</keyword>
<keyword evidence="3" id="KW-1133">Transmembrane helix</keyword>
<feature type="region of interest" description="Disordered" evidence="2">
    <location>
        <begin position="1050"/>
        <end position="1069"/>
    </location>
</feature>
<reference evidence="4 5" key="1">
    <citation type="submission" date="2019-08" db="EMBL/GenBank/DDBJ databases">
        <title>In-depth cultivation of the pig gut microbiome towards novel bacterial diversity and tailored functional studies.</title>
        <authorList>
            <person name="Wylensek D."/>
            <person name="Hitch T.C.A."/>
            <person name="Clavel T."/>
        </authorList>
    </citation>
    <scope>NUCLEOTIDE SEQUENCE [LARGE SCALE GENOMIC DNA]</scope>
    <source>
        <strain evidence="4 5">WCA3-601-WT-6H</strain>
    </source>
</reference>
<comment type="caution">
    <text evidence="4">The sequence shown here is derived from an EMBL/GenBank/DDBJ whole genome shotgun (WGS) entry which is preliminary data.</text>
</comment>
<evidence type="ECO:0000313" key="4">
    <source>
        <dbReference type="EMBL" id="MST58317.1"/>
    </source>
</evidence>
<keyword evidence="1" id="KW-0175">Coiled coil</keyword>
<gene>
    <name evidence="4" type="ORF">FYJ59_08715</name>
</gene>